<comment type="subcellular location">
    <subcellularLocation>
        <location evidence="1 12">Endoplasmic reticulum membrane</location>
        <topology evidence="1 12">Multi-pass membrane protein</topology>
    </subcellularLocation>
</comment>
<name>A0A6A6VG15_9PLEO</name>
<proteinExistence type="inferred from homology"/>
<evidence type="ECO:0000256" key="10">
    <source>
        <dbReference type="ARBA" id="ARBA00022989"/>
    </source>
</evidence>
<evidence type="ECO:0000256" key="5">
    <source>
        <dbReference type="ARBA" id="ARBA00022502"/>
    </source>
</evidence>
<evidence type="ECO:0000256" key="1">
    <source>
        <dbReference type="ARBA" id="ARBA00004477"/>
    </source>
</evidence>
<keyword evidence="9 12" id="KW-0256">Endoplasmic reticulum</keyword>
<keyword evidence="6 12" id="KW-0328">Glycosyltransferase</keyword>
<dbReference type="Proteomes" id="UP000799440">
    <property type="component" value="Unassembled WGS sequence"/>
</dbReference>
<feature type="transmembrane region" description="Helical" evidence="12">
    <location>
        <begin position="152"/>
        <end position="173"/>
    </location>
</feature>
<comment type="similarity">
    <text evidence="3 12">Belongs to the PIGV family.</text>
</comment>
<evidence type="ECO:0000256" key="4">
    <source>
        <dbReference type="ARBA" id="ARBA00013795"/>
    </source>
</evidence>
<evidence type="ECO:0000256" key="7">
    <source>
        <dbReference type="ARBA" id="ARBA00022679"/>
    </source>
</evidence>
<dbReference type="GO" id="GO:0000009">
    <property type="term" value="F:alpha-1,6-mannosyltransferase activity"/>
    <property type="evidence" value="ECO:0007669"/>
    <property type="project" value="InterPro"/>
</dbReference>
<dbReference type="AlphaFoldDB" id="A0A6A6VG15"/>
<keyword evidence="7 12" id="KW-0808">Transferase</keyword>
<evidence type="ECO:0000256" key="12">
    <source>
        <dbReference type="RuleBase" id="RU363112"/>
    </source>
</evidence>
<accession>A0A6A6VG15</accession>
<dbReference type="GO" id="GO:0031501">
    <property type="term" value="C:mannosyltransferase complex"/>
    <property type="evidence" value="ECO:0007669"/>
    <property type="project" value="TreeGrafter"/>
</dbReference>
<evidence type="ECO:0000256" key="11">
    <source>
        <dbReference type="ARBA" id="ARBA00023136"/>
    </source>
</evidence>
<feature type="transmembrane region" description="Helical" evidence="12">
    <location>
        <begin position="261"/>
        <end position="281"/>
    </location>
</feature>
<dbReference type="GO" id="GO:0005789">
    <property type="term" value="C:endoplasmic reticulum membrane"/>
    <property type="evidence" value="ECO:0007669"/>
    <property type="project" value="UniProtKB-SubCell"/>
</dbReference>
<evidence type="ECO:0000256" key="9">
    <source>
        <dbReference type="ARBA" id="ARBA00022824"/>
    </source>
</evidence>
<evidence type="ECO:0000256" key="6">
    <source>
        <dbReference type="ARBA" id="ARBA00022676"/>
    </source>
</evidence>
<evidence type="ECO:0000313" key="13">
    <source>
        <dbReference type="EMBL" id="KAF2749548.1"/>
    </source>
</evidence>
<feature type="transmembrane region" description="Helical" evidence="12">
    <location>
        <begin position="329"/>
        <end position="350"/>
    </location>
</feature>
<dbReference type="PANTHER" id="PTHR12468">
    <property type="entry name" value="GPI MANNOSYLTRANSFERASE 2"/>
    <property type="match status" value="1"/>
</dbReference>
<keyword evidence="5 12" id="KW-0337">GPI-anchor biosynthesis</keyword>
<dbReference type="PANTHER" id="PTHR12468:SF2">
    <property type="entry name" value="GPI MANNOSYLTRANSFERASE 2"/>
    <property type="match status" value="1"/>
</dbReference>
<organism evidence="13 14">
    <name type="scientific">Sporormia fimetaria CBS 119925</name>
    <dbReference type="NCBI Taxonomy" id="1340428"/>
    <lineage>
        <taxon>Eukaryota</taxon>
        <taxon>Fungi</taxon>
        <taxon>Dikarya</taxon>
        <taxon>Ascomycota</taxon>
        <taxon>Pezizomycotina</taxon>
        <taxon>Dothideomycetes</taxon>
        <taxon>Pleosporomycetidae</taxon>
        <taxon>Pleosporales</taxon>
        <taxon>Sporormiaceae</taxon>
        <taxon>Sporormia</taxon>
    </lineage>
</organism>
<dbReference type="UniPathway" id="UPA00196"/>
<evidence type="ECO:0000313" key="14">
    <source>
        <dbReference type="Proteomes" id="UP000799440"/>
    </source>
</evidence>
<comment type="pathway">
    <text evidence="2 12">Glycolipid biosynthesis; glycosylphosphatidylinositol-anchor biosynthesis.</text>
</comment>
<dbReference type="EC" id="2.4.1.-" evidence="12"/>
<feature type="transmembrane region" description="Helical" evidence="12">
    <location>
        <begin position="442"/>
        <end position="460"/>
    </location>
</feature>
<feature type="transmembrane region" description="Helical" evidence="12">
    <location>
        <begin position="120"/>
        <end position="140"/>
    </location>
</feature>
<feature type="transmembrane region" description="Helical" evidence="12">
    <location>
        <begin position="12"/>
        <end position="33"/>
    </location>
</feature>
<dbReference type="GO" id="GO:0006506">
    <property type="term" value="P:GPI anchor biosynthetic process"/>
    <property type="evidence" value="ECO:0007669"/>
    <property type="project" value="UniProtKB-UniPathway"/>
</dbReference>
<comment type="caution">
    <text evidence="12">Lacks conserved residue(s) required for the propagation of feature annotation.</text>
</comment>
<keyword evidence="11 12" id="KW-0472">Membrane</keyword>
<evidence type="ECO:0000256" key="8">
    <source>
        <dbReference type="ARBA" id="ARBA00022692"/>
    </source>
</evidence>
<reference evidence="13" key="1">
    <citation type="journal article" date="2020" name="Stud. Mycol.">
        <title>101 Dothideomycetes genomes: a test case for predicting lifestyles and emergence of pathogens.</title>
        <authorList>
            <person name="Haridas S."/>
            <person name="Albert R."/>
            <person name="Binder M."/>
            <person name="Bloem J."/>
            <person name="Labutti K."/>
            <person name="Salamov A."/>
            <person name="Andreopoulos B."/>
            <person name="Baker S."/>
            <person name="Barry K."/>
            <person name="Bills G."/>
            <person name="Bluhm B."/>
            <person name="Cannon C."/>
            <person name="Castanera R."/>
            <person name="Culley D."/>
            <person name="Daum C."/>
            <person name="Ezra D."/>
            <person name="Gonzalez J."/>
            <person name="Henrissat B."/>
            <person name="Kuo A."/>
            <person name="Liang C."/>
            <person name="Lipzen A."/>
            <person name="Lutzoni F."/>
            <person name="Magnuson J."/>
            <person name="Mondo S."/>
            <person name="Nolan M."/>
            <person name="Ohm R."/>
            <person name="Pangilinan J."/>
            <person name="Park H.-J."/>
            <person name="Ramirez L."/>
            <person name="Alfaro M."/>
            <person name="Sun H."/>
            <person name="Tritt A."/>
            <person name="Yoshinaga Y."/>
            <person name="Zwiers L.-H."/>
            <person name="Turgeon B."/>
            <person name="Goodwin S."/>
            <person name="Spatafora J."/>
            <person name="Crous P."/>
            <person name="Grigoriev I."/>
        </authorList>
    </citation>
    <scope>NUCLEOTIDE SEQUENCE</scope>
    <source>
        <strain evidence="13">CBS 119925</strain>
    </source>
</reference>
<keyword evidence="14" id="KW-1185">Reference proteome</keyword>
<dbReference type="OrthoDB" id="10252502at2759"/>
<dbReference type="EMBL" id="MU006566">
    <property type="protein sequence ID" value="KAF2749548.1"/>
    <property type="molecule type" value="Genomic_DNA"/>
</dbReference>
<gene>
    <name evidence="13" type="ORF">M011DRAFT_398633</name>
</gene>
<evidence type="ECO:0000256" key="2">
    <source>
        <dbReference type="ARBA" id="ARBA00004687"/>
    </source>
</evidence>
<dbReference type="GO" id="GO:0004376">
    <property type="term" value="F:GPI mannosyltransferase activity"/>
    <property type="evidence" value="ECO:0007669"/>
    <property type="project" value="InterPro"/>
</dbReference>
<dbReference type="InterPro" id="IPR007315">
    <property type="entry name" value="PIG-V/Gpi18"/>
</dbReference>
<protein>
    <recommendedName>
        <fullName evidence="4 12">GPI mannosyltransferase 2</fullName>
        <ecNumber evidence="12">2.4.1.-</ecNumber>
    </recommendedName>
</protein>
<evidence type="ECO:0000256" key="3">
    <source>
        <dbReference type="ARBA" id="ARBA00008698"/>
    </source>
</evidence>
<dbReference type="Pfam" id="PF04188">
    <property type="entry name" value="Mannosyl_trans2"/>
    <property type="match status" value="1"/>
</dbReference>
<keyword evidence="8 12" id="KW-0812">Transmembrane</keyword>
<keyword evidence="10 12" id="KW-1133">Transmembrane helix</keyword>
<sequence length="463" mass="51017">MRLSLSSPAVNGLGTLTLIFVAWKALLFFLIAFCPGPGYDTSAQILLDVSRNQHGSSALSSVFDRLAMGHLRWDAFYFVSAAKRGYVYEQEWAFSRSYSALLAVAGHNLLGYDGQSLTPFVWAGILISNACHLLSVFVLFRLAREVMDTAGNINTAFAASVLHIISPAGVFLSAPYAESLFSLLNFTGILLYVRAKHHETGGTSSNLYRDANMLGAGFLFGCATLIRSNGLLSGLILLYDVACLLPRIMSLQLSSVDIRRAIITCISGAVLSLGFVAPQFIAYQEYCIVTGDKSVSRPWCDEVVPSIYSWVQSKYWNVGFLRYWSIPNIPLFMLAMPMLLLLSATSMAVLREGLMGPVSGDQPPISKSVRSKTWNAGIRHLPELALPQLFLVVAATTSFHVQVINRLSSGYPLWYLVLAEWITDASPRRNDPKATAKSQFTVRWMVMYSIFQGLLFVDFLPPA</sequence>
<comment type="function">
    <text evidence="12">Mannosyltransferase involved in glycosylphosphatidylinositol-anchor biosynthesis.</text>
</comment>